<dbReference type="InterPro" id="IPR039424">
    <property type="entry name" value="SBP_5"/>
</dbReference>
<comment type="similarity">
    <text evidence="2">Belongs to the bacterial solute-binding protein 5 family.</text>
</comment>
<dbReference type="EMBL" id="CP026952">
    <property type="protein sequence ID" value="AWB90762.1"/>
    <property type="molecule type" value="Genomic_DNA"/>
</dbReference>
<keyword evidence="3" id="KW-0813">Transport</keyword>
<evidence type="ECO:0000256" key="3">
    <source>
        <dbReference type="ARBA" id="ARBA00022448"/>
    </source>
</evidence>
<dbReference type="InterPro" id="IPR030678">
    <property type="entry name" value="Peptide/Ni-bd"/>
</dbReference>
<dbReference type="Gene3D" id="3.40.190.10">
    <property type="entry name" value="Periplasmic binding protein-like II"/>
    <property type="match status" value="1"/>
</dbReference>
<keyword evidence="4" id="KW-0732">Signal</keyword>
<protein>
    <submittedName>
        <fullName evidence="5">Peptide ABC transporter substrate-binding protein</fullName>
    </submittedName>
</protein>
<dbReference type="InterPro" id="IPR000914">
    <property type="entry name" value="SBP_5_dom"/>
</dbReference>
<organism evidence="5 6">
    <name type="scientific">Aeromicrobium chenweiae</name>
    <dbReference type="NCBI Taxonomy" id="2079793"/>
    <lineage>
        <taxon>Bacteria</taxon>
        <taxon>Bacillati</taxon>
        <taxon>Actinomycetota</taxon>
        <taxon>Actinomycetes</taxon>
        <taxon>Propionibacteriales</taxon>
        <taxon>Nocardioidaceae</taxon>
        <taxon>Aeromicrobium</taxon>
    </lineage>
</organism>
<gene>
    <name evidence="5" type="ORF">C3E78_00110</name>
</gene>
<dbReference type="PIRSF" id="PIRSF002741">
    <property type="entry name" value="MppA"/>
    <property type="match status" value="1"/>
</dbReference>
<dbReference type="KEGG" id="aez:C3E78_00110"/>
<accession>A0A5F2ENB6</accession>
<dbReference type="SUPFAM" id="SSF53850">
    <property type="entry name" value="Periplasmic binding protein-like II"/>
    <property type="match status" value="1"/>
</dbReference>
<dbReference type="GO" id="GO:0042597">
    <property type="term" value="C:periplasmic space"/>
    <property type="evidence" value="ECO:0007669"/>
    <property type="project" value="UniProtKB-ARBA"/>
</dbReference>
<comment type="subcellular location">
    <subcellularLocation>
        <location evidence="1">Cell envelope</location>
    </subcellularLocation>
</comment>
<name>A0A2S0WHK2_9ACTN</name>
<evidence type="ECO:0000256" key="2">
    <source>
        <dbReference type="ARBA" id="ARBA00005695"/>
    </source>
</evidence>
<dbReference type="GO" id="GO:1904680">
    <property type="term" value="F:peptide transmembrane transporter activity"/>
    <property type="evidence" value="ECO:0007669"/>
    <property type="project" value="TreeGrafter"/>
</dbReference>
<evidence type="ECO:0000313" key="6">
    <source>
        <dbReference type="Proteomes" id="UP000244384"/>
    </source>
</evidence>
<dbReference type="GO" id="GO:0015833">
    <property type="term" value="P:peptide transport"/>
    <property type="evidence" value="ECO:0007669"/>
    <property type="project" value="TreeGrafter"/>
</dbReference>
<dbReference type="Gene3D" id="3.10.105.10">
    <property type="entry name" value="Dipeptide-binding Protein, Domain 3"/>
    <property type="match status" value="1"/>
</dbReference>
<dbReference type="GO" id="GO:0030313">
    <property type="term" value="C:cell envelope"/>
    <property type="evidence" value="ECO:0007669"/>
    <property type="project" value="UniProtKB-SubCell"/>
</dbReference>
<accession>A0A2S0WHK2</accession>
<reference evidence="6" key="1">
    <citation type="submission" date="2018-01" db="EMBL/GenBank/DDBJ databases">
        <authorList>
            <person name="Li J."/>
        </authorList>
    </citation>
    <scope>NUCLEOTIDE SEQUENCE [LARGE SCALE GENOMIC DNA]</scope>
    <source>
        <strain evidence="6">592</strain>
    </source>
</reference>
<keyword evidence="6" id="KW-1185">Reference proteome</keyword>
<dbReference type="PANTHER" id="PTHR30290">
    <property type="entry name" value="PERIPLASMIC BINDING COMPONENT OF ABC TRANSPORTER"/>
    <property type="match status" value="1"/>
</dbReference>
<evidence type="ECO:0000313" key="5">
    <source>
        <dbReference type="EMBL" id="AWB90762.1"/>
    </source>
</evidence>
<dbReference type="OrthoDB" id="9801912at2"/>
<dbReference type="PROSITE" id="PS51257">
    <property type="entry name" value="PROKAR_LIPOPROTEIN"/>
    <property type="match status" value="1"/>
</dbReference>
<evidence type="ECO:0000256" key="4">
    <source>
        <dbReference type="ARBA" id="ARBA00022729"/>
    </source>
</evidence>
<sequence length="545" mass="58786">MRNFRRGTAIIAVTAMAGVALAACGSGKSSDDSASGSGVLVGTTDKVVSIDPAGSYDNGSMTVQTQVYQYLLNFPAGSTELTPDAAESCDFATPTTYVCKIKPGLKFANGNELTASDVAFSFKRIVDIADPSGPSSLLGAMKSVEATDDSTVTFTLNAPNDQTFPQILVTSAGPIVDEETYPADKVLDDDAAVKANGFSGPYTISKYSKNQLAEFKANPDYAGTYGKPKTKTVTMKYYAKPENLKLDIKNKDIDVAFRSLTPTDIADLEKAKGLNVVTGAGGELRYITFNLTTMPGDSAEQKRAIRQAMASSVDRAELAKQVYKDTYTPAYSMVPDGQAGATEAFKDAYGDAPDKAAAEKILSDAGVKTPVTIKLQYNPDHYGSSSDQEYNAVKRQLEASGLFKVDLQSTEWVTYSEEYNADAYPVFQLGWFPDFPDADNYLSPFLAPYDTEKKKSGNFTNSHYNDEATEFADPTMTKLLDDERTDGDKASREATLKKIQDRLASEVPYLPLLTGSQVAIGVDGVKGLQDTLDASFKFRFTSLSK</sequence>
<dbReference type="Pfam" id="PF00496">
    <property type="entry name" value="SBP_bac_5"/>
    <property type="match status" value="1"/>
</dbReference>
<dbReference type="RefSeq" id="WP_108576409.1">
    <property type="nucleotide sequence ID" value="NZ_CP026952.1"/>
</dbReference>
<dbReference type="AlphaFoldDB" id="A0A2S0WHK2"/>
<dbReference type="GO" id="GO:0043190">
    <property type="term" value="C:ATP-binding cassette (ABC) transporter complex"/>
    <property type="evidence" value="ECO:0007669"/>
    <property type="project" value="InterPro"/>
</dbReference>
<evidence type="ECO:0000256" key="1">
    <source>
        <dbReference type="ARBA" id="ARBA00004196"/>
    </source>
</evidence>
<dbReference type="PANTHER" id="PTHR30290:SF10">
    <property type="entry name" value="PERIPLASMIC OLIGOPEPTIDE-BINDING PROTEIN-RELATED"/>
    <property type="match status" value="1"/>
</dbReference>
<proteinExistence type="inferred from homology"/>
<dbReference type="Proteomes" id="UP000244384">
    <property type="component" value="Chromosome"/>
</dbReference>